<keyword evidence="1" id="KW-1133">Transmembrane helix</keyword>
<dbReference type="Proteomes" id="UP000192674">
    <property type="component" value="Unassembled WGS sequence"/>
</dbReference>
<evidence type="ECO:0008006" key="4">
    <source>
        <dbReference type="Google" id="ProtNLM"/>
    </source>
</evidence>
<gene>
    <name evidence="2" type="ORF">SAMN05661093_05060</name>
</gene>
<protein>
    <recommendedName>
        <fullName evidence="4">VWFA domain-containing protein</fullName>
    </recommendedName>
</protein>
<organism evidence="2 3">
    <name type="scientific">Kibdelosporangium aridum</name>
    <dbReference type="NCBI Taxonomy" id="2030"/>
    <lineage>
        <taxon>Bacteria</taxon>
        <taxon>Bacillati</taxon>
        <taxon>Actinomycetota</taxon>
        <taxon>Actinomycetes</taxon>
        <taxon>Pseudonocardiales</taxon>
        <taxon>Pseudonocardiaceae</taxon>
        <taxon>Kibdelosporangium</taxon>
    </lineage>
</organism>
<name>A0A1W2EXW5_KIBAR</name>
<reference evidence="2 3" key="1">
    <citation type="submission" date="2017-04" db="EMBL/GenBank/DDBJ databases">
        <authorList>
            <person name="Afonso C.L."/>
            <person name="Miller P.J."/>
            <person name="Scott M.A."/>
            <person name="Spackman E."/>
            <person name="Goraichik I."/>
            <person name="Dimitrov K.M."/>
            <person name="Suarez D.L."/>
            <person name="Swayne D.E."/>
        </authorList>
    </citation>
    <scope>NUCLEOTIDE SEQUENCE [LARGE SCALE GENOMIC DNA]</scope>
    <source>
        <strain evidence="2 3">DSM 43828</strain>
    </source>
</reference>
<evidence type="ECO:0000256" key="1">
    <source>
        <dbReference type="SAM" id="Phobius"/>
    </source>
</evidence>
<dbReference type="RefSeq" id="WP_084429505.1">
    <property type="nucleotide sequence ID" value="NZ_FWXV01000004.1"/>
</dbReference>
<dbReference type="OrthoDB" id="3819628at2"/>
<accession>A0A1W2EXW5</accession>
<dbReference type="AlphaFoldDB" id="A0A1W2EXW5"/>
<evidence type="ECO:0000313" key="2">
    <source>
        <dbReference type="EMBL" id="SMD14521.1"/>
    </source>
</evidence>
<dbReference type="EMBL" id="FWXV01000004">
    <property type="protein sequence ID" value="SMD14521.1"/>
    <property type="molecule type" value="Genomic_DNA"/>
</dbReference>
<keyword evidence="1" id="KW-0472">Membrane</keyword>
<keyword evidence="1" id="KW-0812">Transmembrane</keyword>
<proteinExistence type="predicted"/>
<keyword evidence="3" id="KW-1185">Reference proteome</keyword>
<sequence>MSKKEPRISISHSADLRRFKCRLWVYAAILIVILLLAACSSGTSSRRGELGDNQAILATCDPAAPPASLVLLDGTGSSASNAITAERMIAIESIATRTAVCSGYLRVQAFSSSSAATSLLFDGLLKQDGATDNARLKRVPEAVTGVMDKVRSGYGPAVQALPQTGSDIHAQYRLAAEWIQQLGGSYRLDLSIMSDGIQNVGVDLGARPLSKQEAEMLADKVTVPKLPGASVTVAGLGRVAEGAPPSALAEGLVHYFQRLCERTHAASCTAVSDYATAGR</sequence>
<feature type="transmembrane region" description="Helical" evidence="1">
    <location>
        <begin position="21"/>
        <end position="38"/>
    </location>
</feature>
<evidence type="ECO:0000313" key="3">
    <source>
        <dbReference type="Proteomes" id="UP000192674"/>
    </source>
</evidence>